<protein>
    <recommendedName>
        <fullName evidence="2">Tyr recombinase domain-containing protein</fullName>
    </recommendedName>
</protein>
<dbReference type="Pfam" id="PF00589">
    <property type="entry name" value="Phage_integrase"/>
    <property type="match status" value="1"/>
</dbReference>
<accession>A0A1L4FSA6</accession>
<name>A0A1L4FSA6_9BACT</name>
<keyword evidence="4" id="KW-1185">Reference proteome</keyword>
<sequence length="288" mass="34350">MLKKNITELINEYINQLENPITKKNFKTILNKYVDNLDYLEQIETIKNSDLAQNTKGIYTRILKSFYVYLHDKHGLDVKTSKFKHIKEVPTKRRAFTDYEIEEIKNVINRRRDEYSFWFNFLIHNGCRVREMLNLNASDFNYYEETQTYKAFISALKGGNLRVFEIPQQYNHNFQDFFNKKITYYALGIRFKTLMRTLSKKLNKPEFEHQTLHCFRTTFITNAVRDGFSIFEISKLTGHKSSLSVNRYVQLTASDVWDKYKNHVTQNRAEIEKAILDIVSDMQKRANL</sequence>
<dbReference type="STRING" id="48003.BLA55_02405"/>
<evidence type="ECO:0000256" key="1">
    <source>
        <dbReference type="ARBA" id="ARBA00023172"/>
    </source>
</evidence>
<dbReference type="InterPro" id="IPR013762">
    <property type="entry name" value="Integrase-like_cat_sf"/>
</dbReference>
<reference evidence="4" key="1">
    <citation type="submission" date="2016-10" db="EMBL/GenBank/DDBJ databases">
        <authorList>
            <person name="Beylefeld A."/>
            <person name="Abolnik C."/>
        </authorList>
    </citation>
    <scope>NUCLEOTIDE SEQUENCE [LARGE SCALE GENOMIC DNA]</scope>
    <source>
        <strain evidence="4">B359_6</strain>
    </source>
</reference>
<proteinExistence type="predicted"/>
<evidence type="ECO:0000259" key="2">
    <source>
        <dbReference type="PROSITE" id="PS51898"/>
    </source>
</evidence>
<dbReference type="SUPFAM" id="SSF56349">
    <property type="entry name" value="DNA breaking-rejoining enzymes"/>
    <property type="match status" value="1"/>
</dbReference>
<dbReference type="OrthoDB" id="397568at2"/>
<evidence type="ECO:0000313" key="3">
    <source>
        <dbReference type="EMBL" id="APJ38497.1"/>
    </source>
</evidence>
<dbReference type="PROSITE" id="PS51898">
    <property type="entry name" value="TYR_RECOMBINASE"/>
    <property type="match status" value="1"/>
</dbReference>
<gene>
    <name evidence="3" type="ORF">BLA55_02405</name>
</gene>
<dbReference type="GO" id="GO:0006310">
    <property type="term" value="P:DNA recombination"/>
    <property type="evidence" value="ECO:0007669"/>
    <property type="project" value="UniProtKB-KW"/>
</dbReference>
<dbReference type="RefSeq" id="WP_073372500.1">
    <property type="nucleotide sequence ID" value="NZ_CP017813.1"/>
</dbReference>
<dbReference type="Gene3D" id="1.10.443.10">
    <property type="entry name" value="Intergrase catalytic core"/>
    <property type="match status" value="1"/>
</dbReference>
<evidence type="ECO:0000313" key="4">
    <source>
        <dbReference type="Proteomes" id="UP000184322"/>
    </source>
</evidence>
<dbReference type="PANTHER" id="PTHR30349:SF86">
    <property type="entry name" value="INTEGRASE_RECOMBINASE AQ_AA09-RELATED"/>
    <property type="match status" value="1"/>
</dbReference>
<dbReference type="PANTHER" id="PTHR30349">
    <property type="entry name" value="PHAGE INTEGRASE-RELATED"/>
    <property type="match status" value="1"/>
</dbReference>
<dbReference type="InterPro" id="IPR011010">
    <property type="entry name" value="DNA_brk_join_enz"/>
</dbReference>
<feature type="domain" description="Tyr recombinase" evidence="2">
    <location>
        <begin position="91"/>
        <end position="261"/>
    </location>
</feature>
<dbReference type="GO" id="GO:0003677">
    <property type="term" value="F:DNA binding"/>
    <property type="evidence" value="ECO:0007669"/>
    <property type="project" value="InterPro"/>
</dbReference>
<dbReference type="CDD" id="cd00397">
    <property type="entry name" value="DNA_BRE_C"/>
    <property type="match status" value="1"/>
</dbReference>
<dbReference type="InterPro" id="IPR050090">
    <property type="entry name" value="Tyrosine_recombinase_XerCD"/>
</dbReference>
<dbReference type="Proteomes" id="UP000184322">
    <property type="component" value="Chromosome"/>
</dbReference>
<organism evidence="3 4">
    <name type="scientific">Mycoplasmopsis pullorum</name>
    <dbReference type="NCBI Taxonomy" id="48003"/>
    <lineage>
        <taxon>Bacteria</taxon>
        <taxon>Bacillati</taxon>
        <taxon>Mycoplasmatota</taxon>
        <taxon>Mycoplasmoidales</taxon>
        <taxon>Metamycoplasmataceae</taxon>
        <taxon>Mycoplasmopsis</taxon>
    </lineage>
</organism>
<keyword evidence="1" id="KW-0233">DNA recombination</keyword>
<dbReference type="AlphaFoldDB" id="A0A1L4FSA6"/>
<dbReference type="InterPro" id="IPR002104">
    <property type="entry name" value="Integrase_catalytic"/>
</dbReference>
<dbReference type="KEGG" id="mpul:BLA55_02405"/>
<dbReference type="GO" id="GO:0015074">
    <property type="term" value="P:DNA integration"/>
    <property type="evidence" value="ECO:0007669"/>
    <property type="project" value="InterPro"/>
</dbReference>
<dbReference type="EMBL" id="CP017813">
    <property type="protein sequence ID" value="APJ38497.1"/>
    <property type="molecule type" value="Genomic_DNA"/>
</dbReference>